<sequence length="57" mass="6094">MPDISGFEVCQTLKDDTTLCTIPVIFLTASDGISHIKSVGGTTFAQDEKTSMIWGDA</sequence>
<gene>
    <name evidence="1" type="ORF">MAG551_02645</name>
</gene>
<dbReference type="EMBL" id="JAANXD010000100">
    <property type="protein sequence ID" value="MBS1259572.1"/>
    <property type="molecule type" value="Genomic_DNA"/>
</dbReference>
<organism evidence="1 2">
    <name type="scientific">Candidatus Scalindua arabica</name>
    <dbReference type="NCBI Taxonomy" id="1127984"/>
    <lineage>
        <taxon>Bacteria</taxon>
        <taxon>Pseudomonadati</taxon>
        <taxon>Planctomycetota</taxon>
        <taxon>Candidatus Brocadiia</taxon>
        <taxon>Candidatus Brocadiales</taxon>
        <taxon>Candidatus Scalinduaceae</taxon>
        <taxon>Candidatus Scalindua</taxon>
    </lineage>
</organism>
<protein>
    <recommendedName>
        <fullName evidence="3">Response regulatory domain-containing protein</fullName>
    </recommendedName>
</protein>
<dbReference type="InterPro" id="IPR011006">
    <property type="entry name" value="CheY-like_superfamily"/>
</dbReference>
<reference evidence="1" key="1">
    <citation type="journal article" date="2021" name="ISME J.">
        <title>Fine-scale metabolic discontinuity in a stratified prokaryote microbiome of a Red Sea deep halocline.</title>
        <authorList>
            <person name="Michoud G."/>
            <person name="Ngugi D.K."/>
            <person name="Barozzi A."/>
            <person name="Merlino G."/>
            <person name="Calleja M.L."/>
            <person name="Delgado-Huertas A."/>
            <person name="Moran X.A.G."/>
            <person name="Daffonchio D."/>
        </authorList>
    </citation>
    <scope>NUCLEOTIDE SEQUENCE</scope>
    <source>
        <strain evidence="1">SuakinDeep_MAG55_1</strain>
    </source>
</reference>
<name>A0A941W556_9BACT</name>
<dbReference type="Proteomes" id="UP000722750">
    <property type="component" value="Unassembled WGS sequence"/>
</dbReference>
<evidence type="ECO:0000313" key="1">
    <source>
        <dbReference type="EMBL" id="MBS1259572.1"/>
    </source>
</evidence>
<accession>A0A941W556</accession>
<proteinExistence type="predicted"/>
<dbReference type="Gene3D" id="3.40.50.2300">
    <property type="match status" value="1"/>
</dbReference>
<evidence type="ECO:0008006" key="3">
    <source>
        <dbReference type="Google" id="ProtNLM"/>
    </source>
</evidence>
<evidence type="ECO:0000313" key="2">
    <source>
        <dbReference type="Proteomes" id="UP000722750"/>
    </source>
</evidence>
<dbReference type="SUPFAM" id="SSF52172">
    <property type="entry name" value="CheY-like"/>
    <property type="match status" value="1"/>
</dbReference>
<comment type="caution">
    <text evidence="1">The sequence shown here is derived from an EMBL/GenBank/DDBJ whole genome shotgun (WGS) entry which is preliminary data.</text>
</comment>
<dbReference type="AlphaFoldDB" id="A0A941W556"/>